<evidence type="ECO:0000256" key="3">
    <source>
        <dbReference type="ARBA" id="ARBA00005139"/>
    </source>
</evidence>
<feature type="domain" description="Aspartate/glutamate/uridylate kinase" evidence="15">
    <location>
        <begin position="1"/>
        <end position="227"/>
    </location>
</feature>
<dbReference type="CDD" id="cd04923">
    <property type="entry name" value="ACT_AK-LysC-DapG-like_2"/>
    <property type="match status" value="1"/>
</dbReference>
<dbReference type="UniPathway" id="UPA00034">
    <property type="reaction ID" value="UER00015"/>
</dbReference>
<reference evidence="17 18" key="1">
    <citation type="submission" date="2020-08" db="EMBL/GenBank/DDBJ databases">
        <title>Genomic Encyclopedia of Type Strains, Phase IV (KMG-IV): sequencing the most valuable type-strain genomes for metagenomic binning, comparative biology and taxonomic classification.</title>
        <authorList>
            <person name="Goeker M."/>
        </authorList>
    </citation>
    <scope>NUCLEOTIDE SEQUENCE [LARGE SCALE GENOMIC DNA]</scope>
    <source>
        <strain evidence="17 18">DSM 13481</strain>
    </source>
</reference>
<dbReference type="EMBL" id="JACHEX010000005">
    <property type="protein sequence ID" value="MBB6063224.1"/>
    <property type="molecule type" value="Genomic_DNA"/>
</dbReference>
<dbReference type="PROSITE" id="PS00324">
    <property type="entry name" value="ASPARTOKINASE"/>
    <property type="match status" value="1"/>
</dbReference>
<feature type="binding site" evidence="12">
    <location>
        <position position="177"/>
    </location>
    <ligand>
        <name>ATP</name>
        <dbReference type="ChEBI" id="CHEBI:30616"/>
    </ligand>
</feature>
<dbReference type="PANTHER" id="PTHR21499:SF3">
    <property type="entry name" value="ASPARTOKINASE"/>
    <property type="match status" value="1"/>
</dbReference>
<evidence type="ECO:0000256" key="4">
    <source>
        <dbReference type="ARBA" id="ARBA00010122"/>
    </source>
</evidence>
<dbReference type="InterPro" id="IPR041740">
    <property type="entry name" value="AKii-LysC-BS"/>
</dbReference>
<comment type="similarity">
    <text evidence="4 13">Belongs to the aspartokinase family.</text>
</comment>
<dbReference type="SUPFAM" id="SSF55021">
    <property type="entry name" value="ACT-like"/>
    <property type="match status" value="2"/>
</dbReference>
<keyword evidence="18" id="KW-1185">Reference proteome</keyword>
<feature type="binding site" evidence="12">
    <location>
        <begin position="6"/>
        <end position="9"/>
    </location>
    <ligand>
        <name>ATP</name>
        <dbReference type="ChEBI" id="CHEBI:30616"/>
    </ligand>
</feature>
<evidence type="ECO:0000259" key="16">
    <source>
        <dbReference type="Pfam" id="PF22468"/>
    </source>
</evidence>
<evidence type="ECO:0000256" key="13">
    <source>
        <dbReference type="RuleBase" id="RU003448"/>
    </source>
</evidence>
<comment type="pathway">
    <text evidence="1 14">Amino-acid biosynthesis; L-lysine biosynthesis via DAP pathway; (S)-tetrahydrodipicolinate from L-aspartate: step 1/4.</text>
</comment>
<evidence type="ECO:0000256" key="2">
    <source>
        <dbReference type="ARBA" id="ARBA00004986"/>
    </source>
</evidence>
<keyword evidence="9 12" id="KW-0067">ATP-binding</keyword>
<dbReference type="Proteomes" id="UP000555828">
    <property type="component" value="Unassembled WGS sequence"/>
</dbReference>
<dbReference type="SUPFAM" id="SSF53633">
    <property type="entry name" value="Carbamate kinase-like"/>
    <property type="match status" value="1"/>
</dbReference>
<dbReference type="NCBIfam" id="NF005154">
    <property type="entry name" value="PRK06635.1-2"/>
    <property type="match status" value="1"/>
</dbReference>
<dbReference type="Gene3D" id="3.40.1160.10">
    <property type="entry name" value="Acetylglutamate kinase-like"/>
    <property type="match status" value="1"/>
</dbReference>
<dbReference type="InterPro" id="IPR005260">
    <property type="entry name" value="Asp_kin_monofn"/>
</dbReference>
<feature type="binding site" evidence="12">
    <location>
        <position position="46"/>
    </location>
    <ligand>
        <name>substrate</name>
    </ligand>
</feature>
<accession>A0A841GPR5</accession>
<dbReference type="PIRSF" id="PIRSF000726">
    <property type="entry name" value="Asp_kin"/>
    <property type="match status" value="1"/>
</dbReference>
<dbReference type="GO" id="GO:0009089">
    <property type="term" value="P:lysine biosynthetic process via diaminopimelate"/>
    <property type="evidence" value="ECO:0007669"/>
    <property type="project" value="UniProtKB-UniPathway"/>
</dbReference>
<dbReference type="RefSeq" id="WP_184619822.1">
    <property type="nucleotide sequence ID" value="NZ_JACHEX010000005.1"/>
</dbReference>
<keyword evidence="7 12" id="KW-0547">Nucleotide-binding</keyword>
<comment type="pathway">
    <text evidence="2 14">Amino-acid biosynthesis; L-methionine biosynthesis via de novo pathway; L-homoserine from L-aspartate: step 1/3.</text>
</comment>
<dbReference type="Pfam" id="PF00696">
    <property type="entry name" value="AA_kinase"/>
    <property type="match status" value="1"/>
</dbReference>
<keyword evidence="5 14" id="KW-0028">Amino-acid biosynthesis</keyword>
<feature type="binding site" evidence="12">
    <location>
        <position position="182"/>
    </location>
    <ligand>
        <name>ATP</name>
        <dbReference type="ChEBI" id="CHEBI:30616"/>
    </ligand>
</feature>
<evidence type="ECO:0000256" key="6">
    <source>
        <dbReference type="ARBA" id="ARBA00022679"/>
    </source>
</evidence>
<evidence type="ECO:0000259" key="15">
    <source>
        <dbReference type="Pfam" id="PF00696"/>
    </source>
</evidence>
<comment type="pathway">
    <text evidence="3 14">Amino-acid biosynthesis; L-threonine biosynthesis; L-threonine from L-aspartate: step 1/5.</text>
</comment>
<dbReference type="UniPathway" id="UPA00051">
    <property type="reaction ID" value="UER00462"/>
</dbReference>
<dbReference type="InterPro" id="IPR001048">
    <property type="entry name" value="Asp/Glu/Uridylate_kinase"/>
</dbReference>
<keyword evidence="8 13" id="KW-0418">Kinase</keyword>
<feature type="binding site" evidence="12">
    <location>
        <begin position="207"/>
        <end position="208"/>
    </location>
    <ligand>
        <name>ATP</name>
        <dbReference type="ChEBI" id="CHEBI:30616"/>
    </ligand>
</feature>
<sequence length="399" mass="44226">MIVVQKYGGSSVADVDKILKVAKRIKKRIEKGDKIIVIVSAMGKTTDNLINLAKSLSKNPHPREMDMLLTTGEQMSVALLSIALNELGIKSKSLNAFQLNIKTTTDHTKARIIDIDIDKLNNELQKNEVIIVTGFQGITEDGDLTTLGRGGSDTSAVAIAAKLNVNCEIYSDVDGVYTCDPRIVKSAKKLKYITYDDMLELSSLGAKVLHSRAVELAKKYNIKIYCASSFSEEEGTWVVDKLPEWLEQPVVTGATIEKDQIKITLNNLPKDKKIIEKIFKTLSDNKINIDMISMFADNEKFHLSFSVLNDLRETIEKSIRTANPLIEMSYQGMFDKVSIVGVGMKSSPGVAARFFKVLYENNIIPELVTTSEIKISVLVSKEKSEILLKELAKEFSLGG</sequence>
<comment type="catalytic activity">
    <reaction evidence="11 13">
        <text>L-aspartate + ATP = 4-phospho-L-aspartate + ADP</text>
        <dbReference type="Rhea" id="RHEA:23776"/>
        <dbReference type="ChEBI" id="CHEBI:29991"/>
        <dbReference type="ChEBI" id="CHEBI:30616"/>
        <dbReference type="ChEBI" id="CHEBI:57535"/>
        <dbReference type="ChEBI" id="CHEBI:456216"/>
        <dbReference type="EC" id="2.7.2.4"/>
    </reaction>
</comment>
<gene>
    <name evidence="17" type="ORF">HNP65_001688</name>
</gene>
<dbReference type="Gene3D" id="3.30.2130.10">
    <property type="entry name" value="VC0802-like"/>
    <property type="match status" value="1"/>
</dbReference>
<evidence type="ECO:0000256" key="5">
    <source>
        <dbReference type="ARBA" id="ARBA00022605"/>
    </source>
</evidence>
<dbReference type="CDD" id="cd04261">
    <property type="entry name" value="AAK_AKii-LysC-BS"/>
    <property type="match status" value="1"/>
</dbReference>
<evidence type="ECO:0000256" key="11">
    <source>
        <dbReference type="ARBA" id="ARBA00047872"/>
    </source>
</evidence>
<evidence type="ECO:0000256" key="10">
    <source>
        <dbReference type="ARBA" id="ARBA00023154"/>
    </source>
</evidence>
<dbReference type="GO" id="GO:0009088">
    <property type="term" value="P:threonine biosynthetic process"/>
    <property type="evidence" value="ECO:0007669"/>
    <property type="project" value="UniProtKB-UniPathway"/>
</dbReference>
<feature type="domain" description="Aspartokinase ACT" evidence="16">
    <location>
        <begin position="337"/>
        <end position="395"/>
    </location>
</feature>
<keyword evidence="6 13" id="KW-0808">Transferase</keyword>
<dbReference type="PANTHER" id="PTHR21499">
    <property type="entry name" value="ASPARTATE KINASE"/>
    <property type="match status" value="1"/>
</dbReference>
<evidence type="ECO:0000256" key="1">
    <source>
        <dbReference type="ARBA" id="ARBA00004766"/>
    </source>
</evidence>
<protein>
    <recommendedName>
        <fullName evidence="13">Aspartokinase</fullName>
        <ecNumber evidence="13">2.7.2.4</ecNumber>
    </recommendedName>
</protein>
<dbReference type="InterPro" id="IPR036393">
    <property type="entry name" value="AceGlu_kinase-like_sf"/>
</dbReference>
<dbReference type="InterPro" id="IPR018042">
    <property type="entry name" value="Aspartate_kinase_CS"/>
</dbReference>
<evidence type="ECO:0000256" key="12">
    <source>
        <dbReference type="PIRSR" id="PIRSR000726-1"/>
    </source>
</evidence>
<evidence type="ECO:0000256" key="14">
    <source>
        <dbReference type="RuleBase" id="RU004249"/>
    </source>
</evidence>
<keyword evidence="10" id="KW-0457">Lysine biosynthesis</keyword>
<dbReference type="CDD" id="cd04891">
    <property type="entry name" value="ACT_AK-LysC-DapG-like_1"/>
    <property type="match status" value="1"/>
</dbReference>
<dbReference type="GO" id="GO:0005829">
    <property type="term" value="C:cytosol"/>
    <property type="evidence" value="ECO:0007669"/>
    <property type="project" value="TreeGrafter"/>
</dbReference>
<evidence type="ECO:0000256" key="8">
    <source>
        <dbReference type="ARBA" id="ARBA00022777"/>
    </source>
</evidence>
<evidence type="ECO:0000256" key="7">
    <source>
        <dbReference type="ARBA" id="ARBA00022741"/>
    </source>
</evidence>
<evidence type="ECO:0000256" key="9">
    <source>
        <dbReference type="ARBA" id="ARBA00022840"/>
    </source>
</evidence>
<comment type="caution">
    <text evidence="17">The sequence shown here is derived from an EMBL/GenBank/DDBJ whole genome shotgun (WGS) entry which is preliminary data.</text>
</comment>
<dbReference type="FunFam" id="3.40.1160.10:FF:000002">
    <property type="entry name" value="Aspartokinase"/>
    <property type="match status" value="1"/>
</dbReference>
<dbReference type="Pfam" id="PF22468">
    <property type="entry name" value="ACT_9"/>
    <property type="match status" value="1"/>
</dbReference>
<dbReference type="NCBIfam" id="TIGR00657">
    <property type="entry name" value="asp_kinases"/>
    <property type="match status" value="1"/>
</dbReference>
<evidence type="ECO:0000313" key="17">
    <source>
        <dbReference type="EMBL" id="MBB6063224.1"/>
    </source>
</evidence>
<dbReference type="GO" id="GO:0005524">
    <property type="term" value="F:ATP binding"/>
    <property type="evidence" value="ECO:0007669"/>
    <property type="project" value="UniProtKB-KW"/>
</dbReference>
<evidence type="ECO:0000313" key="18">
    <source>
        <dbReference type="Proteomes" id="UP000555828"/>
    </source>
</evidence>
<organism evidence="17 18">
    <name type="scientific">Thermosipho japonicus</name>
    <dbReference type="NCBI Taxonomy" id="90323"/>
    <lineage>
        <taxon>Bacteria</taxon>
        <taxon>Thermotogati</taxon>
        <taxon>Thermotogota</taxon>
        <taxon>Thermotogae</taxon>
        <taxon>Thermotogales</taxon>
        <taxon>Fervidobacteriaceae</taxon>
        <taxon>Thermosipho</taxon>
    </lineage>
</organism>
<dbReference type="AlphaFoldDB" id="A0A841GPR5"/>
<name>A0A841GPR5_9BACT</name>
<dbReference type="UniPathway" id="UPA00050">
    <property type="reaction ID" value="UER00461"/>
</dbReference>
<feature type="binding site" evidence="12">
    <location>
        <position position="73"/>
    </location>
    <ligand>
        <name>substrate</name>
    </ligand>
</feature>
<dbReference type="InterPro" id="IPR001341">
    <property type="entry name" value="Asp_kinase"/>
</dbReference>
<dbReference type="InterPro" id="IPR054352">
    <property type="entry name" value="ACT_Aspartokinase"/>
</dbReference>
<dbReference type="InterPro" id="IPR045865">
    <property type="entry name" value="ACT-like_dom_sf"/>
</dbReference>
<proteinExistence type="inferred from homology"/>
<dbReference type="NCBIfam" id="NF005155">
    <property type="entry name" value="PRK06635.1-4"/>
    <property type="match status" value="1"/>
</dbReference>
<dbReference type="GO" id="GO:0009090">
    <property type="term" value="P:homoserine biosynthetic process"/>
    <property type="evidence" value="ECO:0007669"/>
    <property type="project" value="TreeGrafter"/>
</dbReference>
<dbReference type="EC" id="2.7.2.4" evidence="13"/>
<dbReference type="GO" id="GO:0004072">
    <property type="term" value="F:aspartate kinase activity"/>
    <property type="evidence" value="ECO:0007669"/>
    <property type="project" value="UniProtKB-EC"/>
</dbReference>